<name>A0A0M3HM82_ASCLU</name>
<keyword evidence="1" id="KW-1185">Reference proteome</keyword>
<dbReference type="WBParaSite" id="ALUE_0000262701-mRNA-1">
    <property type="protein sequence ID" value="ALUE_0000262701-mRNA-1"/>
    <property type="gene ID" value="ALUE_0000262701"/>
</dbReference>
<dbReference type="AlphaFoldDB" id="A0A0M3HM82"/>
<proteinExistence type="predicted"/>
<accession>A0A0M3HM82</accession>
<organism evidence="1 2">
    <name type="scientific">Ascaris lumbricoides</name>
    <name type="common">Giant roundworm</name>
    <dbReference type="NCBI Taxonomy" id="6252"/>
    <lineage>
        <taxon>Eukaryota</taxon>
        <taxon>Metazoa</taxon>
        <taxon>Ecdysozoa</taxon>
        <taxon>Nematoda</taxon>
        <taxon>Chromadorea</taxon>
        <taxon>Rhabditida</taxon>
        <taxon>Spirurina</taxon>
        <taxon>Ascaridomorpha</taxon>
        <taxon>Ascaridoidea</taxon>
        <taxon>Ascarididae</taxon>
        <taxon>Ascaris</taxon>
    </lineage>
</organism>
<evidence type="ECO:0000313" key="2">
    <source>
        <dbReference type="WBParaSite" id="ALUE_0000262701-mRNA-1"/>
    </source>
</evidence>
<evidence type="ECO:0000313" key="1">
    <source>
        <dbReference type="Proteomes" id="UP000036681"/>
    </source>
</evidence>
<sequence>MNNHQSLKAEIDAREENFNICISLGRDLLNRKHYASSEIEKKLIKLTTERAEMMRRWEDRWEYLQLSELSSVLLLLIALVDIDNRRLNCFDLNRKFA</sequence>
<reference evidence="2" key="1">
    <citation type="submission" date="2017-02" db="UniProtKB">
        <authorList>
            <consortium name="WormBaseParasite"/>
        </authorList>
    </citation>
    <scope>IDENTIFICATION</scope>
</reference>
<dbReference type="Gene3D" id="1.20.58.60">
    <property type="match status" value="1"/>
</dbReference>
<protein>
    <submittedName>
        <fullName evidence="2">Uncharacterized protein</fullName>
    </submittedName>
</protein>
<dbReference type="PANTHER" id="PTHR11915">
    <property type="entry name" value="SPECTRIN/FILAMIN RELATED CYTOSKELETAL PROTEIN"/>
    <property type="match status" value="1"/>
</dbReference>
<dbReference type="Proteomes" id="UP000036681">
    <property type="component" value="Unplaced"/>
</dbReference>
<dbReference type="InterPro" id="IPR002017">
    <property type="entry name" value="Spectrin_repeat"/>
</dbReference>
<dbReference type="Pfam" id="PF00435">
    <property type="entry name" value="Spectrin"/>
    <property type="match status" value="1"/>
</dbReference>
<dbReference type="SUPFAM" id="SSF46966">
    <property type="entry name" value="Spectrin repeat"/>
    <property type="match status" value="1"/>
</dbReference>